<dbReference type="InterPro" id="IPR001296">
    <property type="entry name" value="Glyco_trans_1"/>
</dbReference>
<dbReference type="OrthoDB" id="9813638at2"/>
<name>A0A1H9X9Q9_9BACI</name>
<dbReference type="PANTHER" id="PTHR12526:SF630">
    <property type="entry name" value="GLYCOSYLTRANSFERASE"/>
    <property type="match status" value="1"/>
</dbReference>
<protein>
    <submittedName>
        <fullName evidence="2">Glycosyltransferase involved in cell wall bisynthesis</fullName>
    </submittedName>
</protein>
<dbReference type="CDD" id="cd03801">
    <property type="entry name" value="GT4_PimA-like"/>
    <property type="match status" value="1"/>
</dbReference>
<organism evidence="2 3">
    <name type="scientific">Salipaludibacillus aurantiacus</name>
    <dbReference type="NCBI Taxonomy" id="1601833"/>
    <lineage>
        <taxon>Bacteria</taxon>
        <taxon>Bacillati</taxon>
        <taxon>Bacillota</taxon>
        <taxon>Bacilli</taxon>
        <taxon>Bacillales</taxon>
        <taxon>Bacillaceae</taxon>
    </lineage>
</organism>
<dbReference type="Proteomes" id="UP000198571">
    <property type="component" value="Unassembled WGS sequence"/>
</dbReference>
<proteinExistence type="predicted"/>
<dbReference type="SUPFAM" id="SSF53756">
    <property type="entry name" value="UDP-Glycosyltransferase/glycogen phosphorylase"/>
    <property type="match status" value="1"/>
</dbReference>
<evidence type="ECO:0000313" key="2">
    <source>
        <dbReference type="EMBL" id="SES42865.1"/>
    </source>
</evidence>
<keyword evidence="2" id="KW-0808">Transferase</keyword>
<accession>A0A1H9X9Q9</accession>
<feature type="domain" description="Glycosyl transferase family 1" evidence="1">
    <location>
        <begin position="190"/>
        <end position="347"/>
    </location>
</feature>
<sequence>MKKENNIAIFTMGRSLSGAEKRFIRIASELNKKRDNIILILNRRLYNKGLEDKEISDRLKNLKIILINNEKYSNRFRNMLYTFISVYLALKKNNVSLLHGSLGGLKYAFIGKILKAKTVGEITSPDVAEKISTTNLRYVIPFLDKLITVSPGVKQRTIENLEKIKKHKINQIYCSSIPFFLPQESYSTIEFSKKEKLIVFASRFIKRKNPLLFANVVKKILDEDPEWKVAILGQGPLEEEVKCILKDHLDKKRVVVEYTKDLYGYLKRSKLFVSLIYPDNYPSQSILEAMYMKNAIVATDVGNTNKLVTKDNGYLVKDYEVNSVYETLKEAVSNQERLEEMGEQSAKLIEEKFSKDIYLKELQAIYKSLE</sequence>
<dbReference type="AlphaFoldDB" id="A0A1H9X9Q9"/>
<dbReference type="Pfam" id="PF00534">
    <property type="entry name" value="Glycos_transf_1"/>
    <property type="match status" value="1"/>
</dbReference>
<evidence type="ECO:0000259" key="1">
    <source>
        <dbReference type="Pfam" id="PF00534"/>
    </source>
</evidence>
<reference evidence="3" key="1">
    <citation type="submission" date="2016-10" db="EMBL/GenBank/DDBJ databases">
        <authorList>
            <person name="Varghese N."/>
            <person name="Submissions S."/>
        </authorList>
    </citation>
    <scope>NUCLEOTIDE SEQUENCE [LARGE SCALE GENOMIC DNA]</scope>
    <source>
        <strain evidence="3">S9</strain>
    </source>
</reference>
<dbReference type="Gene3D" id="3.40.50.2000">
    <property type="entry name" value="Glycogen Phosphorylase B"/>
    <property type="match status" value="2"/>
</dbReference>
<dbReference type="GO" id="GO:0016757">
    <property type="term" value="F:glycosyltransferase activity"/>
    <property type="evidence" value="ECO:0007669"/>
    <property type="project" value="InterPro"/>
</dbReference>
<dbReference type="EMBL" id="FOGT01000030">
    <property type="protein sequence ID" value="SES42865.1"/>
    <property type="molecule type" value="Genomic_DNA"/>
</dbReference>
<evidence type="ECO:0000313" key="3">
    <source>
        <dbReference type="Proteomes" id="UP000198571"/>
    </source>
</evidence>
<gene>
    <name evidence="2" type="ORF">SAMN05518684_13013</name>
</gene>
<dbReference type="STRING" id="1601833.SAMN05518684_13013"/>
<keyword evidence="3" id="KW-1185">Reference proteome</keyword>
<dbReference type="RefSeq" id="WP_093056208.1">
    <property type="nucleotide sequence ID" value="NZ_FOGT01000030.1"/>
</dbReference>
<dbReference type="PANTHER" id="PTHR12526">
    <property type="entry name" value="GLYCOSYLTRANSFERASE"/>
    <property type="match status" value="1"/>
</dbReference>